<comment type="similarity">
    <text evidence="1">Belongs to the TIKI family.</text>
</comment>
<dbReference type="InterPro" id="IPR040230">
    <property type="entry name" value="TIKI1/2-like"/>
</dbReference>
<dbReference type="Proteomes" id="UP000499080">
    <property type="component" value="Unassembled WGS sequence"/>
</dbReference>
<keyword evidence="4" id="KW-1185">Reference proteome</keyword>
<dbReference type="GO" id="GO:0046872">
    <property type="term" value="F:metal ion binding"/>
    <property type="evidence" value="ECO:0007669"/>
    <property type="project" value="UniProtKB-UniRule"/>
</dbReference>
<evidence type="ECO:0000313" key="3">
    <source>
        <dbReference type="EMBL" id="GBO08717.1"/>
    </source>
</evidence>
<dbReference type="AlphaFoldDB" id="A0A4Y2UAZ5"/>
<keyword evidence="1" id="KW-0479">Metal-binding</keyword>
<accession>A0A4Y2UAZ5</accession>
<dbReference type="PANTHER" id="PTHR31120">
    <property type="entry name" value="METALLOPROTEASE TIKI"/>
    <property type="match status" value="1"/>
</dbReference>
<gene>
    <name evidence="2" type="ORF">AVEN_139414_1</name>
    <name evidence="3" type="ORF">AVEN_234012_1</name>
</gene>
<dbReference type="GO" id="GO:0030178">
    <property type="term" value="P:negative regulation of Wnt signaling pathway"/>
    <property type="evidence" value="ECO:0007669"/>
    <property type="project" value="UniProtKB-UniRule"/>
</dbReference>
<dbReference type="GO" id="GO:0004222">
    <property type="term" value="F:metalloendopeptidase activity"/>
    <property type="evidence" value="ECO:0007669"/>
    <property type="project" value="UniProtKB-UniRule"/>
</dbReference>
<protein>
    <recommendedName>
        <fullName evidence="1">Metalloprotease TIKI homolog</fullName>
        <ecNumber evidence="1">3.4.-.-</ecNumber>
    </recommendedName>
</protein>
<keyword evidence="1" id="KW-0482">Metalloprotease</keyword>
<dbReference type="EMBL" id="BGPR01034325">
    <property type="protein sequence ID" value="GBO08655.1"/>
    <property type="molecule type" value="Genomic_DNA"/>
</dbReference>
<keyword evidence="1" id="KW-0645">Protease</keyword>
<reference evidence="3 4" key="1">
    <citation type="journal article" date="2019" name="Sci. Rep.">
        <title>Orb-weaving spider Araneus ventricosus genome elucidates the spidroin gene catalogue.</title>
        <authorList>
            <person name="Kono N."/>
            <person name="Nakamura H."/>
            <person name="Ohtoshi R."/>
            <person name="Moran D.A.P."/>
            <person name="Shinohara A."/>
            <person name="Yoshida Y."/>
            <person name="Fujiwara M."/>
            <person name="Mori M."/>
            <person name="Tomita M."/>
            <person name="Arakawa K."/>
        </authorList>
    </citation>
    <scope>NUCLEOTIDE SEQUENCE [LARGE SCALE GENOMIC DNA]</scope>
</reference>
<comment type="subcellular location">
    <subcellularLocation>
        <location evidence="1">Cell membrane</location>
        <topology evidence="1">Single-pass type I membrane protein</topology>
    </subcellularLocation>
</comment>
<keyword evidence="1" id="KW-0378">Hydrolase</keyword>
<keyword evidence="1" id="KW-0732">Signal</keyword>
<dbReference type="EMBL" id="BGPR01034373">
    <property type="protein sequence ID" value="GBO08717.1"/>
    <property type="molecule type" value="Genomic_DNA"/>
</dbReference>
<keyword evidence="1" id="KW-1003">Cell membrane</keyword>
<evidence type="ECO:0000256" key="1">
    <source>
        <dbReference type="RuleBase" id="RU369069"/>
    </source>
</evidence>
<comment type="caution">
    <text evidence="3">The sequence shown here is derived from an EMBL/GenBank/DDBJ whole genome shotgun (WGS) entry which is preliminary data.</text>
</comment>
<evidence type="ECO:0000313" key="2">
    <source>
        <dbReference type="EMBL" id="GBO08655.1"/>
    </source>
</evidence>
<comment type="function">
    <text evidence="1">Metalloprotease that acts as a negative regulator of the Wnt signaling pathway.</text>
</comment>
<organism evidence="3 4">
    <name type="scientific">Araneus ventricosus</name>
    <name type="common">Orbweaver spider</name>
    <name type="synonym">Epeira ventricosa</name>
    <dbReference type="NCBI Taxonomy" id="182803"/>
    <lineage>
        <taxon>Eukaryota</taxon>
        <taxon>Metazoa</taxon>
        <taxon>Ecdysozoa</taxon>
        <taxon>Arthropoda</taxon>
        <taxon>Chelicerata</taxon>
        <taxon>Arachnida</taxon>
        <taxon>Araneae</taxon>
        <taxon>Araneomorphae</taxon>
        <taxon>Entelegynae</taxon>
        <taxon>Araneoidea</taxon>
        <taxon>Araneidae</taxon>
        <taxon>Araneus</taxon>
    </lineage>
</organism>
<evidence type="ECO:0000313" key="4">
    <source>
        <dbReference type="Proteomes" id="UP000499080"/>
    </source>
</evidence>
<dbReference type="GO" id="GO:0006508">
    <property type="term" value="P:proteolysis"/>
    <property type="evidence" value="ECO:0007669"/>
    <property type="project" value="UniProtKB-KW"/>
</dbReference>
<sequence>MTVPLNYRCLIDSISEIDYLFQLSDSGDASDELLSKTINQYFRQELIEKRNARMAHRVLQLLQQYPDESFFFAFGTGISSPHRFI</sequence>
<keyword evidence="1" id="KW-0472">Membrane</keyword>
<proteinExistence type="inferred from homology"/>
<keyword evidence="1" id="KW-0879">Wnt signaling pathway</keyword>
<dbReference type="GO" id="GO:0005886">
    <property type="term" value="C:plasma membrane"/>
    <property type="evidence" value="ECO:0007669"/>
    <property type="project" value="UniProtKB-SubCell"/>
</dbReference>
<dbReference type="EC" id="3.4.-.-" evidence="1"/>
<dbReference type="OrthoDB" id="10040378at2759"/>
<dbReference type="GO" id="GO:0016055">
    <property type="term" value="P:Wnt signaling pathway"/>
    <property type="evidence" value="ECO:0007669"/>
    <property type="project" value="UniProtKB-KW"/>
</dbReference>
<dbReference type="PANTHER" id="PTHR31120:SF6">
    <property type="entry name" value="METALLOPROTEASE TIKI HOMOLOG"/>
    <property type="match status" value="1"/>
</dbReference>
<name>A0A4Y2UAZ5_ARAVE</name>
<comment type="cofactor">
    <cofactor evidence="1">
        <name>Mn(2+)</name>
        <dbReference type="ChEBI" id="CHEBI:29035"/>
    </cofactor>
    <cofactor evidence="1">
        <name>Co(2+)</name>
        <dbReference type="ChEBI" id="CHEBI:48828"/>
    </cofactor>
    <text evidence="1">Divalent metal cations. Mn(2+) or Co(2+).</text>
</comment>